<gene>
    <name evidence="2" type="ORF">LCGC14_3064760</name>
</gene>
<dbReference type="GO" id="GO:0005524">
    <property type="term" value="F:ATP binding"/>
    <property type="evidence" value="ECO:0007669"/>
    <property type="project" value="InterPro"/>
</dbReference>
<reference evidence="2" key="1">
    <citation type="journal article" date="2015" name="Nature">
        <title>Complex archaea that bridge the gap between prokaryotes and eukaryotes.</title>
        <authorList>
            <person name="Spang A."/>
            <person name="Saw J.H."/>
            <person name="Jorgensen S.L."/>
            <person name="Zaremba-Niedzwiedzka K."/>
            <person name="Martijn J."/>
            <person name="Lind A.E."/>
            <person name="van Eijk R."/>
            <person name="Schleper C."/>
            <person name="Guy L."/>
            <person name="Ettema T.J."/>
        </authorList>
    </citation>
    <scope>NUCLEOTIDE SEQUENCE</scope>
</reference>
<proteinExistence type="predicted"/>
<dbReference type="AlphaFoldDB" id="A0A0F8X668"/>
<dbReference type="GO" id="GO:0016887">
    <property type="term" value="F:ATP hydrolysis activity"/>
    <property type="evidence" value="ECO:0007669"/>
    <property type="project" value="InterPro"/>
</dbReference>
<dbReference type="Pfam" id="PF13304">
    <property type="entry name" value="AAA_21"/>
    <property type="match status" value="1"/>
</dbReference>
<dbReference type="InterPro" id="IPR003959">
    <property type="entry name" value="ATPase_AAA_core"/>
</dbReference>
<evidence type="ECO:0000313" key="2">
    <source>
        <dbReference type="EMBL" id="KKK56415.1"/>
    </source>
</evidence>
<accession>A0A0F8X668</accession>
<dbReference type="InterPro" id="IPR027417">
    <property type="entry name" value="P-loop_NTPase"/>
</dbReference>
<dbReference type="EMBL" id="LAZR01065008">
    <property type="protein sequence ID" value="KKK56415.1"/>
    <property type="molecule type" value="Genomic_DNA"/>
</dbReference>
<dbReference type="SUPFAM" id="SSF52540">
    <property type="entry name" value="P-loop containing nucleoside triphosphate hydrolases"/>
    <property type="match status" value="1"/>
</dbReference>
<evidence type="ECO:0000259" key="1">
    <source>
        <dbReference type="Pfam" id="PF13304"/>
    </source>
</evidence>
<sequence>MNLKIEKIELFYFLSYVTAEFSNLNNYNVLIGKNNSGKSNLFKIFRMLKENYQTGAFSSRYIYEDNTEVEASVTLSFKLSKSFRRELFFKLYQGNYIKNAFHSSESLEGYLKGNRWRDKNAAILWLIDQGYYSKFKIEISYNNVIKNICISQVLIKHREIEKEQILFKAVLNIKPNNVNQTIVSDISKLNVRGKTIKDFFTDFPTINMGSVSANLRNFFNNLQVFSTHPILSILMDLLKKEGIFINE</sequence>
<organism evidence="2">
    <name type="scientific">marine sediment metagenome</name>
    <dbReference type="NCBI Taxonomy" id="412755"/>
    <lineage>
        <taxon>unclassified sequences</taxon>
        <taxon>metagenomes</taxon>
        <taxon>ecological metagenomes</taxon>
    </lineage>
</organism>
<feature type="domain" description="ATPase AAA-type core" evidence="1">
    <location>
        <begin position="28"/>
        <end position="74"/>
    </location>
</feature>
<dbReference type="Gene3D" id="3.40.50.300">
    <property type="entry name" value="P-loop containing nucleotide triphosphate hydrolases"/>
    <property type="match status" value="1"/>
</dbReference>
<comment type="caution">
    <text evidence="2">The sequence shown here is derived from an EMBL/GenBank/DDBJ whole genome shotgun (WGS) entry which is preliminary data.</text>
</comment>
<name>A0A0F8X668_9ZZZZ</name>
<protein>
    <recommendedName>
        <fullName evidence="1">ATPase AAA-type core domain-containing protein</fullName>
    </recommendedName>
</protein>